<feature type="domain" description="Cytidylate kinase" evidence="10">
    <location>
        <begin position="15"/>
        <end position="243"/>
    </location>
</feature>
<dbReference type="AlphaFoldDB" id="A0AA35RBP2"/>
<dbReference type="Pfam" id="PF02224">
    <property type="entry name" value="Cytidylate_kin"/>
    <property type="match status" value="1"/>
</dbReference>
<keyword evidence="3" id="KW-0808">Transferase</keyword>
<feature type="region of interest" description="Disordered" evidence="9">
    <location>
        <begin position="1"/>
        <end position="25"/>
    </location>
</feature>
<evidence type="ECO:0000259" key="10">
    <source>
        <dbReference type="Pfam" id="PF02224"/>
    </source>
</evidence>
<evidence type="ECO:0000256" key="1">
    <source>
        <dbReference type="ARBA" id="ARBA00009427"/>
    </source>
</evidence>
<keyword evidence="5 11" id="KW-0418">Kinase</keyword>
<sequence length="253" mass="26967">MTTPTSHPDCQRPTVAIDGPVASGKSSVGRAAAKALRLRFLDTGIMYRAVTWLALHRGIAAADTAAVAELADKYRMSLDDTADQSPDHGVIAPSSPTTNAAISIDGHRLRDELVSDDVDRHVAAVAAITGVRTSLVKQQRAIGNGGGIIMAGRDIGSVVLPQADVKLYIDASVEERARRRFAQLQEADPSVDFQQVLADTRRRDFLDSQRADSPLVVPSGAIVIDTDSIDFDRSVAAVIHAIRSAVTNHKQTG</sequence>
<dbReference type="NCBIfam" id="TIGR00017">
    <property type="entry name" value="cmk"/>
    <property type="match status" value="1"/>
</dbReference>
<comment type="caution">
    <text evidence="11">The sequence shown here is derived from an EMBL/GenBank/DDBJ whole genome shotgun (WGS) entry which is preliminary data.</text>
</comment>
<evidence type="ECO:0000256" key="7">
    <source>
        <dbReference type="ARBA" id="ARBA00047615"/>
    </source>
</evidence>
<evidence type="ECO:0000256" key="8">
    <source>
        <dbReference type="ARBA" id="ARBA00048478"/>
    </source>
</evidence>
<dbReference type="Gene3D" id="3.40.50.300">
    <property type="entry name" value="P-loop containing nucleotide triphosphate hydrolases"/>
    <property type="match status" value="1"/>
</dbReference>
<dbReference type="InterPro" id="IPR003136">
    <property type="entry name" value="Cytidylate_kin"/>
</dbReference>
<reference evidence="11" key="1">
    <citation type="submission" date="2023-03" db="EMBL/GenBank/DDBJ databases">
        <authorList>
            <person name="Steffen K."/>
            <person name="Cardenas P."/>
        </authorList>
    </citation>
    <scope>NUCLEOTIDE SEQUENCE</scope>
</reference>
<dbReference type="GO" id="GO:0036431">
    <property type="term" value="F:dCMP kinase activity"/>
    <property type="evidence" value="ECO:0007669"/>
    <property type="project" value="InterPro"/>
</dbReference>
<evidence type="ECO:0000256" key="5">
    <source>
        <dbReference type="ARBA" id="ARBA00022777"/>
    </source>
</evidence>
<evidence type="ECO:0000256" key="4">
    <source>
        <dbReference type="ARBA" id="ARBA00022741"/>
    </source>
</evidence>
<dbReference type="GO" id="GO:0005524">
    <property type="term" value="F:ATP binding"/>
    <property type="evidence" value="ECO:0007669"/>
    <property type="project" value="UniProtKB-KW"/>
</dbReference>
<comment type="similarity">
    <text evidence="1">Belongs to the cytidylate kinase family. Type 1 subfamily.</text>
</comment>
<keyword evidence="12" id="KW-1185">Reference proteome</keyword>
<evidence type="ECO:0000256" key="2">
    <source>
        <dbReference type="ARBA" id="ARBA00012906"/>
    </source>
</evidence>
<proteinExistence type="inferred from homology"/>
<evidence type="ECO:0000256" key="6">
    <source>
        <dbReference type="ARBA" id="ARBA00022840"/>
    </source>
</evidence>
<dbReference type="GO" id="GO:0006139">
    <property type="term" value="P:nucleobase-containing compound metabolic process"/>
    <property type="evidence" value="ECO:0007669"/>
    <property type="project" value="InterPro"/>
</dbReference>
<dbReference type="CDD" id="cd02020">
    <property type="entry name" value="CMPK"/>
    <property type="match status" value="1"/>
</dbReference>
<evidence type="ECO:0000313" key="11">
    <source>
        <dbReference type="EMBL" id="CAI8008254.1"/>
    </source>
</evidence>
<evidence type="ECO:0000256" key="9">
    <source>
        <dbReference type="SAM" id="MobiDB-lite"/>
    </source>
</evidence>
<keyword evidence="4" id="KW-0547">Nucleotide-binding</keyword>
<comment type="catalytic activity">
    <reaction evidence="7">
        <text>dCMP + ATP = dCDP + ADP</text>
        <dbReference type="Rhea" id="RHEA:25094"/>
        <dbReference type="ChEBI" id="CHEBI:30616"/>
        <dbReference type="ChEBI" id="CHEBI:57566"/>
        <dbReference type="ChEBI" id="CHEBI:58593"/>
        <dbReference type="ChEBI" id="CHEBI:456216"/>
        <dbReference type="EC" id="2.7.4.25"/>
    </reaction>
</comment>
<comment type="catalytic activity">
    <reaction evidence="8">
        <text>CMP + ATP = CDP + ADP</text>
        <dbReference type="Rhea" id="RHEA:11600"/>
        <dbReference type="ChEBI" id="CHEBI:30616"/>
        <dbReference type="ChEBI" id="CHEBI:58069"/>
        <dbReference type="ChEBI" id="CHEBI:60377"/>
        <dbReference type="ChEBI" id="CHEBI:456216"/>
        <dbReference type="EC" id="2.7.4.25"/>
    </reaction>
</comment>
<gene>
    <name evidence="11" type="ORF">GBAR_LOCUS5660</name>
</gene>
<dbReference type="SUPFAM" id="SSF52540">
    <property type="entry name" value="P-loop containing nucleoside triphosphate hydrolases"/>
    <property type="match status" value="1"/>
</dbReference>
<dbReference type="InterPro" id="IPR027417">
    <property type="entry name" value="P-loop_NTPase"/>
</dbReference>
<dbReference type="Proteomes" id="UP001174909">
    <property type="component" value="Unassembled WGS sequence"/>
</dbReference>
<name>A0AA35RBP2_GEOBA</name>
<organism evidence="11 12">
    <name type="scientific">Geodia barretti</name>
    <name type="common">Barrett's horny sponge</name>
    <dbReference type="NCBI Taxonomy" id="519541"/>
    <lineage>
        <taxon>Eukaryota</taxon>
        <taxon>Metazoa</taxon>
        <taxon>Porifera</taxon>
        <taxon>Demospongiae</taxon>
        <taxon>Heteroscleromorpha</taxon>
        <taxon>Tetractinellida</taxon>
        <taxon>Astrophorina</taxon>
        <taxon>Geodiidae</taxon>
        <taxon>Geodia</taxon>
    </lineage>
</organism>
<dbReference type="EMBL" id="CASHTH010000828">
    <property type="protein sequence ID" value="CAI8008254.1"/>
    <property type="molecule type" value="Genomic_DNA"/>
</dbReference>
<dbReference type="EC" id="2.7.4.25" evidence="2"/>
<protein>
    <recommendedName>
        <fullName evidence="2">(d)CMP kinase</fullName>
        <ecNumber evidence="2">2.7.4.25</ecNumber>
    </recommendedName>
</protein>
<keyword evidence="6" id="KW-0067">ATP-binding</keyword>
<dbReference type="InterPro" id="IPR011994">
    <property type="entry name" value="Cytidylate_kinase_dom"/>
</dbReference>
<evidence type="ECO:0000313" key="12">
    <source>
        <dbReference type="Proteomes" id="UP001174909"/>
    </source>
</evidence>
<dbReference type="HAMAP" id="MF_00238">
    <property type="entry name" value="Cytidyl_kinase_type1"/>
    <property type="match status" value="1"/>
</dbReference>
<evidence type="ECO:0000256" key="3">
    <source>
        <dbReference type="ARBA" id="ARBA00022679"/>
    </source>
</evidence>
<accession>A0AA35RBP2</accession>